<evidence type="ECO:0000256" key="1">
    <source>
        <dbReference type="ARBA" id="ARBA00005765"/>
    </source>
</evidence>
<feature type="signal peptide" evidence="9">
    <location>
        <begin position="1"/>
        <end position="22"/>
    </location>
</feature>
<accession>A0A0C9RQC0</accession>
<proteinExistence type="inferred from homology"/>
<name>A0A0C9RQC0_9CONI</name>
<dbReference type="InterPro" id="IPR013452">
    <property type="entry name" value="Xylose_isom_bac"/>
</dbReference>
<evidence type="ECO:0000256" key="8">
    <source>
        <dbReference type="RuleBase" id="RU000609"/>
    </source>
</evidence>
<dbReference type="InterPro" id="IPR001998">
    <property type="entry name" value="Xylose_isomerase"/>
</dbReference>
<dbReference type="PROSITE" id="PS51415">
    <property type="entry name" value="XYLOSE_ISOMERASE"/>
    <property type="match status" value="1"/>
</dbReference>
<evidence type="ECO:0000256" key="9">
    <source>
        <dbReference type="SAM" id="SignalP"/>
    </source>
</evidence>
<organism evidence="10">
    <name type="scientific">Wollemia nobilis</name>
    <dbReference type="NCBI Taxonomy" id="56998"/>
    <lineage>
        <taxon>Eukaryota</taxon>
        <taxon>Viridiplantae</taxon>
        <taxon>Streptophyta</taxon>
        <taxon>Embryophyta</taxon>
        <taxon>Tracheophyta</taxon>
        <taxon>Spermatophyta</taxon>
        <taxon>Pinopsida</taxon>
        <taxon>Pinidae</taxon>
        <taxon>Conifers II</taxon>
        <taxon>Araucariales</taxon>
        <taxon>Araucariaceae</taxon>
        <taxon>Wollemia</taxon>
    </lineage>
</organism>
<keyword evidence="4 8" id="KW-0479">Metal-binding</keyword>
<evidence type="ECO:0000256" key="7">
    <source>
        <dbReference type="ARBA" id="ARBA00033659"/>
    </source>
</evidence>
<keyword evidence="6 8" id="KW-0119">Carbohydrate metabolism</keyword>
<evidence type="ECO:0000256" key="6">
    <source>
        <dbReference type="ARBA" id="ARBA00023277"/>
    </source>
</evidence>
<evidence type="ECO:0000256" key="2">
    <source>
        <dbReference type="ARBA" id="ARBA00011958"/>
    </source>
</evidence>
<dbReference type="InterPro" id="IPR036237">
    <property type="entry name" value="Xyl_isomerase-like_sf"/>
</dbReference>
<dbReference type="FunFam" id="3.20.20.150:FF:000002">
    <property type="entry name" value="Xylose isomerase"/>
    <property type="match status" value="1"/>
</dbReference>
<keyword evidence="9" id="KW-0732">Signal</keyword>
<evidence type="ECO:0000256" key="3">
    <source>
        <dbReference type="ARBA" id="ARBA00022629"/>
    </source>
</evidence>
<keyword evidence="3 8" id="KW-0859">Xylose metabolism</keyword>
<keyword evidence="5 8" id="KW-0413">Isomerase</keyword>
<comment type="catalytic activity">
    <reaction evidence="7 8">
        <text>alpha-D-xylose = alpha-D-xylulofuranose</text>
        <dbReference type="Rhea" id="RHEA:22816"/>
        <dbReference type="ChEBI" id="CHEBI:28518"/>
        <dbReference type="ChEBI" id="CHEBI:188998"/>
        <dbReference type="EC" id="5.3.1.5"/>
    </reaction>
</comment>
<evidence type="ECO:0000256" key="4">
    <source>
        <dbReference type="ARBA" id="ARBA00022723"/>
    </source>
</evidence>
<dbReference type="PANTHER" id="PTHR48408:SF1">
    <property type="entry name" value="XYLOSE ISOMERASE"/>
    <property type="match status" value="1"/>
</dbReference>
<dbReference type="SUPFAM" id="SSF51658">
    <property type="entry name" value="Xylose isomerase-like"/>
    <property type="match status" value="1"/>
</dbReference>
<dbReference type="GO" id="GO:0009045">
    <property type="term" value="F:xylose isomerase activity"/>
    <property type="evidence" value="ECO:0007669"/>
    <property type="project" value="UniProtKB-EC"/>
</dbReference>
<feature type="chain" id="PRO_5002202314" description="Xylose isomerase" evidence="9">
    <location>
        <begin position="23"/>
        <end position="482"/>
    </location>
</feature>
<dbReference type="HAMAP" id="MF_00455">
    <property type="entry name" value="Xylose_isom_A"/>
    <property type="match status" value="1"/>
</dbReference>
<dbReference type="PRINTS" id="PR00688">
    <property type="entry name" value="XYLOSISMRASE"/>
</dbReference>
<evidence type="ECO:0000256" key="5">
    <source>
        <dbReference type="ARBA" id="ARBA00023235"/>
    </source>
</evidence>
<dbReference type="NCBIfam" id="TIGR02630">
    <property type="entry name" value="xylose_isom_A"/>
    <property type="match status" value="1"/>
</dbReference>
<dbReference type="NCBIfam" id="NF003998">
    <property type="entry name" value="PRK05474.1"/>
    <property type="match status" value="1"/>
</dbReference>
<protein>
    <recommendedName>
        <fullName evidence="2 8">Xylose isomerase</fullName>
        <ecNumber evidence="2 8">5.3.1.5</ecNumber>
    </recommendedName>
</protein>
<evidence type="ECO:0000313" key="10">
    <source>
        <dbReference type="EMBL" id="JAG85619.1"/>
    </source>
</evidence>
<reference evidence="10" key="1">
    <citation type="submission" date="2015-02" db="EMBL/GenBank/DDBJ databases">
        <title>A transcriptome of Wollemia nobilis - a relic of Gondwana.</title>
        <authorList>
            <person name="Chia J.Y."/>
            <person name="Leong Y.S."/>
            <person name="Abdul Karim S."/>
            <person name="Wan Azmi N."/>
            <person name="Hercus R."/>
            <person name="Croft L."/>
        </authorList>
    </citation>
    <scope>NUCLEOTIDE SEQUENCE</scope>
    <source>
        <strain evidence="10">MaeBrown</strain>
        <tissue evidence="10">Leaf</tissue>
    </source>
</reference>
<comment type="similarity">
    <text evidence="1 8">Belongs to the xylose isomerase family.</text>
</comment>
<dbReference type="PANTHER" id="PTHR48408">
    <property type="match status" value="1"/>
</dbReference>
<dbReference type="AlphaFoldDB" id="A0A0C9RQC0"/>
<dbReference type="Gene3D" id="3.20.20.150">
    <property type="entry name" value="Divalent-metal-dependent TIM barrel enzymes"/>
    <property type="match status" value="1"/>
</dbReference>
<sequence length="482" mass="54162">MKYPMFLRFFFFSFLAVTLAKGETIADQTCGAESGVESYSIVDKEWQGEFFPGIPKIKYEGPSSKNPLAYKWYNAEELILGKKMKDWMRFSVAFWHTFRGNGADPFGAPTKSWPWEDGTNSLSMALKRMRANFEFLTKLGVEFWCFHDRDIAPDGKTLEESNTNLDAVVALAKQLQKETGIHPLWGTAQLFMHPRYMHGAATSPDVRVFAYAAAQVKKAVEVTHALGGENFVFWGGREGYQTLLNTDLKRELDHMAMFFKAAVNWKKAIGFNGTFLIEPKPQEPTKHQYDWDVATAAGFLQRYGLAEEFKLNVECNHATLAGHSCHHELELARILGMLGNIDANTGDEQTGWDTDEFLTDIPEATLVMLTVIKNGGLAPGGFNFDAKLRRESVDVEDLFIAHISGMDTLARGLRNAAKLLGDGALPKLVEKRYETFDSEIGAQIEKGEVSFQELENKVKEWGEPPLTSGKQELAEMIFNSYI</sequence>
<dbReference type="EMBL" id="GCHU01025304">
    <property type="protein sequence ID" value="JAG85619.1"/>
    <property type="molecule type" value="Transcribed_RNA"/>
</dbReference>
<dbReference type="GO" id="GO:0042732">
    <property type="term" value="P:D-xylose metabolic process"/>
    <property type="evidence" value="ECO:0007669"/>
    <property type="project" value="UniProtKB-KW"/>
</dbReference>
<dbReference type="EC" id="5.3.1.5" evidence="2 8"/>
<dbReference type="GO" id="GO:0046872">
    <property type="term" value="F:metal ion binding"/>
    <property type="evidence" value="ECO:0007669"/>
    <property type="project" value="UniProtKB-KW"/>
</dbReference>